<sequence length="600" mass="71436">MPEGSDLDNKIQNIIDEKILKDIHNNKLIIDITNEVDKKIKRKDHKIFPLGYDLFTTPIFRNKNYYLAINPNTGFNSPKNVWGRFNYVFENQKEKTSEIEIYEPLFNNKLSDLDNKENSFDQSSLVVGFSDSQKNKLNLDEIAVCAYSNDQNVMKFAFINVKNQKQVSFRITSMINFKRYDAYSPILRFLIEVSYLNKINNFSLLNYINNVSFPRIPRFTYKHVILNPARWEITSDIISDAQNRDVQISKLRKYLCNWNCPYRVFYLENDVKLKFDLRKNNDIEELLSKLHKNRRISLIEDISSNSVSPTEYVFSFKKLKSTQQKLFSISYLNKCNRIVVPSNNDKWLYYQIYTPRILFKDVLKKIVTPLITRLKEVNAIDEFFYIYYLIPEPHLRIRFHIKDLSRYTAIRNSIENELKKAVQANYMSKYSLSTYEREIERYGGESLFYSIENIFSFDSSMCLRFVENINYLNHALLICKLLFHVGISSYDEMKEILSYFDTKENKRSYGKIANDVSRKIIYSDKFKSIQKLFELIQNKEQKSAMIQNIDENYKKSICISLIHLHFNRMLLERKDELKIEYITYKIVKGFCNKRKYDGNK</sequence>
<proteinExistence type="predicted"/>
<organism evidence="3 4">
    <name type="scientific">Lactobacillus johnsonii</name>
    <dbReference type="NCBI Taxonomy" id="33959"/>
    <lineage>
        <taxon>Bacteria</taxon>
        <taxon>Bacillati</taxon>
        <taxon>Bacillota</taxon>
        <taxon>Bacilli</taxon>
        <taxon>Lactobacillales</taxon>
        <taxon>Lactobacillaceae</taxon>
        <taxon>Lactobacillus</taxon>
    </lineage>
</organism>
<gene>
    <name evidence="3" type="ORF">GTO82_02370</name>
</gene>
<evidence type="ECO:0000313" key="4">
    <source>
        <dbReference type="Proteomes" id="UP000510788"/>
    </source>
</evidence>
<dbReference type="Pfam" id="PF14028">
    <property type="entry name" value="Lant_dehydr_C"/>
    <property type="match status" value="1"/>
</dbReference>
<name>A0A9X7Y5U1_LACJH</name>
<feature type="domain" description="Thiopeptide-type bacteriocin biosynthesis" evidence="2">
    <location>
        <begin position="347"/>
        <end position="585"/>
    </location>
</feature>
<accession>A0A9X7Y5U1</accession>
<dbReference type="AlphaFoldDB" id="A0A9X7Y5U1"/>
<evidence type="ECO:0000259" key="2">
    <source>
        <dbReference type="Pfam" id="PF14028"/>
    </source>
</evidence>
<evidence type="ECO:0000313" key="3">
    <source>
        <dbReference type="EMBL" id="QLL67783.1"/>
    </source>
</evidence>
<dbReference type="InterPro" id="IPR006827">
    <property type="entry name" value="Lant_deHydtase_N"/>
</dbReference>
<evidence type="ECO:0008006" key="5">
    <source>
        <dbReference type="Google" id="ProtNLM"/>
    </source>
</evidence>
<protein>
    <recommendedName>
        <fullName evidence="5">Lantibiotic dehydratase</fullName>
    </recommendedName>
</protein>
<feature type="domain" description="Lantibiotic dehydratase N-terminal" evidence="1">
    <location>
        <begin position="130"/>
        <end position="286"/>
    </location>
</feature>
<evidence type="ECO:0000259" key="1">
    <source>
        <dbReference type="Pfam" id="PF04738"/>
    </source>
</evidence>
<reference evidence="3 4" key="1">
    <citation type="submission" date="2020-01" db="EMBL/GenBank/DDBJ databases">
        <title>Complete and circular genome sequences of six lactobacillus isolates from horses.</title>
        <authorList>
            <person name="Hassan H.M."/>
        </authorList>
    </citation>
    <scope>NUCLEOTIDE SEQUENCE [LARGE SCALE GENOMIC DNA]</scope>
    <source>
        <strain evidence="3 4">3DG</strain>
    </source>
</reference>
<dbReference type="Pfam" id="PF04738">
    <property type="entry name" value="Lant_dehydr_N"/>
    <property type="match status" value="1"/>
</dbReference>
<dbReference type="Proteomes" id="UP000510788">
    <property type="component" value="Chromosome"/>
</dbReference>
<dbReference type="InterPro" id="IPR023809">
    <property type="entry name" value="Thiopep_bacteriocin_synth_dom"/>
</dbReference>
<dbReference type="NCBIfam" id="TIGR03891">
    <property type="entry name" value="thiopep_ocin"/>
    <property type="match status" value="1"/>
</dbReference>
<dbReference type="EMBL" id="CP047409">
    <property type="protein sequence ID" value="QLL67783.1"/>
    <property type="molecule type" value="Genomic_DNA"/>
</dbReference>